<organism evidence="8 9">
    <name type="scientific">Cladophialophora chaetospira</name>
    <dbReference type="NCBI Taxonomy" id="386627"/>
    <lineage>
        <taxon>Eukaryota</taxon>
        <taxon>Fungi</taxon>
        <taxon>Dikarya</taxon>
        <taxon>Ascomycota</taxon>
        <taxon>Pezizomycotina</taxon>
        <taxon>Eurotiomycetes</taxon>
        <taxon>Chaetothyriomycetidae</taxon>
        <taxon>Chaetothyriales</taxon>
        <taxon>Herpotrichiellaceae</taxon>
        <taxon>Cladophialophora</taxon>
    </lineage>
</organism>
<dbReference type="GO" id="GO:0004252">
    <property type="term" value="F:serine-type endopeptidase activity"/>
    <property type="evidence" value="ECO:0007669"/>
    <property type="project" value="UniProtKB-UniRule"/>
</dbReference>
<feature type="domain" description="Peptidase S8/S53" evidence="7">
    <location>
        <begin position="249"/>
        <end position="582"/>
    </location>
</feature>
<dbReference type="InterPro" id="IPR015500">
    <property type="entry name" value="Peptidase_S8_subtilisin-rel"/>
</dbReference>
<accession>A0AA38XHM6</accession>
<evidence type="ECO:0000256" key="1">
    <source>
        <dbReference type="ARBA" id="ARBA00022670"/>
    </source>
</evidence>
<sequence length="729" mass="80241">MAIIHINGNEFDPTSQSDIFRRLSIEDDDASNSNYILVQTLENLSNEQQIDLESHGAEVLEYVSPYTYLCRYFPADLTGVRELYFVTWTASSASRRLLPKQRIVTEQQLWEHGIAPSETTEAQRALRSVTIHHTNPYTQCENLANRTFAPCLNTVTKREIDIVLHRGLEVNDDIVRWVADLAEVDTDLITQAASKLRVHMGERYLDQVAKLDEVYFVEEVLPICLHDDRARAILGANDVAIQGSPVFRGRGQVVAVADTGLDLGVHSNIHPAIGGKVRALFPFGRNGQANDPDGHGTHVCGSVVADGFCHTPQGLQRVQGTAPEASLVVQSLFEKIGPFGQARLKMHPNLVDLFRQAYDTGARIHNNSWGTTMSRKSSGYVQSSREIDEFAYEYPDMVILFAAGNACVKDSPYGQIRSQGFAKNCITVGASENLRPELNVRWEDVTDGFPSPPECDDFVADQADGMAPTSSRGDKLIEGMSVRMKPDLVAPGSSILSARSSNIDPRSFIAQCPDAWGVCQDPNWLYLGGSSMATALVSGCCAILRENLIHEGVTSPSSALIKALLINGAIDLPGQYPSSEAGKSPNPNSGWGRVNLQNSLISQYSQYTGYFEDEVGTVRSTFQSTIHIGQPPRTPYTFTATLVWTDPPSQPSQNGYQVLQNSLGLASRVNQREKHANREEDDLSFDLSNNVQQIIWDDLSGSQAIIIEVLALHLTLGKPQAFSVAWRIY</sequence>
<reference evidence="8" key="1">
    <citation type="submission" date="2022-10" db="EMBL/GenBank/DDBJ databases">
        <title>Culturing micro-colonial fungi from biological soil crusts in the Mojave desert and describing Neophaeococcomyces mojavensis, and introducing the new genera and species Taxawa tesnikishii.</title>
        <authorList>
            <person name="Kurbessoian T."/>
            <person name="Stajich J.E."/>
        </authorList>
    </citation>
    <scope>NUCLEOTIDE SEQUENCE</scope>
    <source>
        <strain evidence="8">TK_41</strain>
    </source>
</reference>
<dbReference type="PANTHER" id="PTHR43399">
    <property type="entry name" value="SUBTILISIN-RELATED"/>
    <property type="match status" value="1"/>
</dbReference>
<keyword evidence="2" id="KW-0732">Signal</keyword>
<dbReference type="SUPFAM" id="SSF52743">
    <property type="entry name" value="Subtilisin-like"/>
    <property type="match status" value="1"/>
</dbReference>
<dbReference type="Gene3D" id="3.40.50.200">
    <property type="entry name" value="Peptidase S8/S53 domain"/>
    <property type="match status" value="1"/>
</dbReference>
<dbReference type="InterPro" id="IPR034058">
    <property type="entry name" value="TagA/B/C/D_pept_dom"/>
</dbReference>
<keyword evidence="9" id="KW-1185">Reference proteome</keyword>
<evidence type="ECO:0000259" key="7">
    <source>
        <dbReference type="Pfam" id="PF00082"/>
    </source>
</evidence>
<evidence type="ECO:0000313" key="9">
    <source>
        <dbReference type="Proteomes" id="UP001172673"/>
    </source>
</evidence>
<keyword evidence="3 6" id="KW-0378">Hydrolase</keyword>
<dbReference type="Pfam" id="PF00082">
    <property type="entry name" value="Peptidase_S8"/>
    <property type="match status" value="1"/>
</dbReference>
<dbReference type="Gene3D" id="2.60.120.380">
    <property type="match status" value="1"/>
</dbReference>
<dbReference type="GO" id="GO:0006508">
    <property type="term" value="P:proteolysis"/>
    <property type="evidence" value="ECO:0007669"/>
    <property type="project" value="UniProtKB-KW"/>
</dbReference>
<gene>
    <name evidence="8" type="ORF">H2200_003531</name>
</gene>
<dbReference type="InterPro" id="IPR036852">
    <property type="entry name" value="Peptidase_S8/S53_dom_sf"/>
</dbReference>
<evidence type="ECO:0000256" key="6">
    <source>
        <dbReference type="PROSITE-ProRule" id="PRU01240"/>
    </source>
</evidence>
<keyword evidence="5" id="KW-0865">Zymogen</keyword>
<dbReference type="InterPro" id="IPR000209">
    <property type="entry name" value="Peptidase_S8/S53_dom"/>
</dbReference>
<dbReference type="PRINTS" id="PR00723">
    <property type="entry name" value="SUBTILISIN"/>
</dbReference>
<dbReference type="InterPro" id="IPR022398">
    <property type="entry name" value="Peptidase_S8_His-AS"/>
</dbReference>
<evidence type="ECO:0000256" key="2">
    <source>
        <dbReference type="ARBA" id="ARBA00022729"/>
    </source>
</evidence>
<evidence type="ECO:0000256" key="4">
    <source>
        <dbReference type="ARBA" id="ARBA00022825"/>
    </source>
</evidence>
<protein>
    <recommendedName>
        <fullName evidence="7">Peptidase S8/S53 domain-containing protein</fullName>
    </recommendedName>
</protein>
<keyword evidence="1 6" id="KW-0645">Protease</keyword>
<comment type="caution">
    <text evidence="8">The sequence shown here is derived from an EMBL/GenBank/DDBJ whole genome shotgun (WGS) entry which is preliminary data.</text>
</comment>
<keyword evidence="4 6" id="KW-0720">Serine protease</keyword>
<dbReference type="AlphaFoldDB" id="A0AA38XHM6"/>
<evidence type="ECO:0000256" key="3">
    <source>
        <dbReference type="ARBA" id="ARBA00022801"/>
    </source>
</evidence>
<dbReference type="InterPro" id="IPR051048">
    <property type="entry name" value="Peptidase_S8/S53_subtilisin"/>
</dbReference>
<feature type="active site" description="Charge relay system" evidence="6">
    <location>
        <position position="531"/>
    </location>
</feature>
<name>A0AA38XHM6_9EURO</name>
<feature type="active site" description="Charge relay system" evidence="6">
    <location>
        <position position="295"/>
    </location>
</feature>
<evidence type="ECO:0000256" key="5">
    <source>
        <dbReference type="ARBA" id="ARBA00023145"/>
    </source>
</evidence>
<dbReference type="CDD" id="cd04842">
    <property type="entry name" value="Peptidases_S8_Kp43_protease"/>
    <property type="match status" value="1"/>
</dbReference>
<dbReference type="PROSITE" id="PS00137">
    <property type="entry name" value="SUBTILASE_HIS"/>
    <property type="match status" value="1"/>
</dbReference>
<proteinExistence type="inferred from homology"/>
<dbReference type="PROSITE" id="PS51892">
    <property type="entry name" value="SUBTILASE"/>
    <property type="match status" value="1"/>
</dbReference>
<comment type="similarity">
    <text evidence="6">Belongs to the peptidase S8 family.</text>
</comment>
<feature type="active site" description="Charge relay system" evidence="6">
    <location>
        <position position="258"/>
    </location>
</feature>
<dbReference type="PANTHER" id="PTHR43399:SF5">
    <property type="entry name" value="PEPTIDASE S8 FAMILY WITH PROTEASE-ASSOCIATED DOMAIN"/>
    <property type="match status" value="1"/>
</dbReference>
<evidence type="ECO:0000313" key="8">
    <source>
        <dbReference type="EMBL" id="KAJ9613589.1"/>
    </source>
</evidence>
<dbReference type="Proteomes" id="UP001172673">
    <property type="component" value="Unassembled WGS sequence"/>
</dbReference>
<dbReference type="EMBL" id="JAPDRK010000004">
    <property type="protein sequence ID" value="KAJ9613589.1"/>
    <property type="molecule type" value="Genomic_DNA"/>
</dbReference>